<evidence type="ECO:0000313" key="7">
    <source>
        <dbReference type="EMBL" id="QDC25183.1"/>
    </source>
</evidence>
<evidence type="ECO:0000256" key="6">
    <source>
        <dbReference type="HAMAP-Rule" id="MF_01661"/>
    </source>
</evidence>
<feature type="binding site" evidence="6">
    <location>
        <begin position="118"/>
        <end position="120"/>
    </location>
    <ligand>
        <name>substrate</name>
    </ligand>
</feature>
<feature type="binding site" evidence="6">
    <location>
        <position position="28"/>
    </location>
    <ligand>
        <name>substrate</name>
    </ligand>
</feature>
<comment type="subunit">
    <text evidence="6">Homodecamer.</text>
</comment>
<dbReference type="Proteomes" id="UP000314616">
    <property type="component" value="Chromosome"/>
</dbReference>
<feature type="active site" description="Proton donor" evidence="6">
    <location>
        <position position="20"/>
    </location>
</feature>
<comment type="subcellular location">
    <subcellularLocation>
        <location evidence="6">Cytoplasm</location>
    </subcellularLocation>
</comment>
<gene>
    <name evidence="6 7" type="primary">rbsD</name>
    <name evidence="7" type="ORF">FE374_11715</name>
</gene>
<reference evidence="7 8" key="1">
    <citation type="submission" date="2019-05" db="EMBL/GenBank/DDBJ databases">
        <title>Georgenia *** sp. nov., and Georgenia *** sp. nov., isolated from the intestinal contents of plateau pika (Ochotona curzoniae) in the Qinghai-Tibet plateau of China.</title>
        <authorList>
            <person name="Tian Z."/>
        </authorList>
    </citation>
    <scope>NUCLEOTIDE SEQUENCE [LARGE SCALE GENOMIC DNA]</scope>
    <source>
        <strain evidence="7 8">Z443</strain>
    </source>
</reference>
<dbReference type="HAMAP" id="MF_01661">
    <property type="entry name" value="D_rib_pyranase"/>
    <property type="match status" value="1"/>
</dbReference>
<dbReference type="KEGG" id="gyu:FE374_11715"/>
<comment type="catalytic activity">
    <reaction evidence="1 6">
        <text>beta-D-ribopyranose = beta-D-ribofuranose</text>
        <dbReference type="Rhea" id="RHEA:25432"/>
        <dbReference type="ChEBI" id="CHEBI:27476"/>
        <dbReference type="ChEBI" id="CHEBI:47002"/>
        <dbReference type="EC" id="5.4.99.62"/>
    </reaction>
</comment>
<organism evidence="7 8">
    <name type="scientific">Georgenia yuyongxinii</name>
    <dbReference type="NCBI Taxonomy" id="2589797"/>
    <lineage>
        <taxon>Bacteria</taxon>
        <taxon>Bacillati</taxon>
        <taxon>Actinomycetota</taxon>
        <taxon>Actinomycetes</taxon>
        <taxon>Micrococcales</taxon>
        <taxon>Bogoriellaceae</taxon>
        <taxon>Georgenia</taxon>
    </lineage>
</organism>
<dbReference type="AlphaFoldDB" id="A0A5B8C3J8"/>
<dbReference type="InterPro" id="IPR023750">
    <property type="entry name" value="RbsD-like_sf"/>
</dbReference>
<evidence type="ECO:0000313" key="8">
    <source>
        <dbReference type="Proteomes" id="UP000314616"/>
    </source>
</evidence>
<feature type="binding site" evidence="6">
    <location>
        <position position="96"/>
    </location>
    <ligand>
        <name>substrate</name>
    </ligand>
</feature>
<dbReference type="Gene3D" id="3.40.1650.10">
    <property type="entry name" value="RbsD-like domain"/>
    <property type="match status" value="1"/>
</dbReference>
<dbReference type="EC" id="5.4.99.62" evidence="2 6"/>
<dbReference type="GO" id="GO:0005829">
    <property type="term" value="C:cytosol"/>
    <property type="evidence" value="ECO:0007669"/>
    <property type="project" value="TreeGrafter"/>
</dbReference>
<dbReference type="Pfam" id="PF05025">
    <property type="entry name" value="RbsD_FucU"/>
    <property type="match status" value="1"/>
</dbReference>
<proteinExistence type="inferred from homology"/>
<dbReference type="GO" id="GO:0048029">
    <property type="term" value="F:monosaccharide binding"/>
    <property type="evidence" value="ECO:0007669"/>
    <property type="project" value="InterPro"/>
</dbReference>
<evidence type="ECO:0000256" key="5">
    <source>
        <dbReference type="ARBA" id="ARBA00023277"/>
    </source>
</evidence>
<comment type="pathway">
    <text evidence="6">Carbohydrate metabolism; D-ribose degradation; D-ribose 5-phosphate from beta-D-ribopyranose: step 1/2.</text>
</comment>
<evidence type="ECO:0000256" key="2">
    <source>
        <dbReference type="ARBA" id="ARBA00012862"/>
    </source>
</evidence>
<evidence type="ECO:0000256" key="4">
    <source>
        <dbReference type="ARBA" id="ARBA00023235"/>
    </source>
</evidence>
<dbReference type="InterPro" id="IPR023064">
    <property type="entry name" value="D-ribose_pyranase"/>
</dbReference>
<dbReference type="RefSeq" id="WP_139929277.1">
    <property type="nucleotide sequence ID" value="NZ_CP040915.1"/>
</dbReference>
<dbReference type="PANTHER" id="PTHR37831:SF1">
    <property type="entry name" value="D-RIBOSE PYRANASE"/>
    <property type="match status" value="1"/>
</dbReference>
<keyword evidence="4 6" id="KW-0413">Isomerase</keyword>
<evidence type="ECO:0000256" key="3">
    <source>
        <dbReference type="ARBA" id="ARBA00022490"/>
    </source>
</evidence>
<dbReference type="OrthoDB" id="9805009at2"/>
<dbReference type="GO" id="GO:0019303">
    <property type="term" value="P:D-ribose catabolic process"/>
    <property type="evidence" value="ECO:0007669"/>
    <property type="project" value="UniProtKB-UniRule"/>
</dbReference>
<dbReference type="PANTHER" id="PTHR37831">
    <property type="entry name" value="D-RIBOSE PYRANASE"/>
    <property type="match status" value="1"/>
</dbReference>
<dbReference type="NCBIfam" id="NF008761">
    <property type="entry name" value="PRK11797.1"/>
    <property type="match status" value="1"/>
</dbReference>
<keyword evidence="3 6" id="KW-0963">Cytoplasm</keyword>
<dbReference type="GO" id="GO:0062193">
    <property type="term" value="F:D-ribose pyranase activity"/>
    <property type="evidence" value="ECO:0007669"/>
    <property type="project" value="UniProtKB-EC"/>
</dbReference>
<dbReference type="UniPathway" id="UPA00916">
    <property type="reaction ID" value="UER00888"/>
</dbReference>
<comment type="similarity">
    <text evidence="6">Belongs to the RbsD / FucU family. RbsD subfamily.</text>
</comment>
<dbReference type="InterPro" id="IPR007721">
    <property type="entry name" value="RbsD_FucU"/>
</dbReference>
<protein>
    <recommendedName>
        <fullName evidence="2 6">D-ribose pyranase</fullName>
        <ecNumber evidence="2 6">5.4.99.62</ecNumber>
    </recommendedName>
</protein>
<comment type="function">
    <text evidence="6">Catalyzes the interconversion of beta-pyran and beta-furan forms of D-ribose.</text>
</comment>
<evidence type="ECO:0000256" key="1">
    <source>
        <dbReference type="ARBA" id="ARBA00000223"/>
    </source>
</evidence>
<dbReference type="SUPFAM" id="SSF102546">
    <property type="entry name" value="RbsD-like"/>
    <property type="match status" value="1"/>
</dbReference>
<dbReference type="GO" id="GO:0016872">
    <property type="term" value="F:intramolecular lyase activity"/>
    <property type="evidence" value="ECO:0007669"/>
    <property type="project" value="UniProtKB-UniRule"/>
</dbReference>
<keyword evidence="5 6" id="KW-0119">Carbohydrate metabolism</keyword>
<dbReference type="EMBL" id="CP040915">
    <property type="protein sequence ID" value="QDC25183.1"/>
    <property type="molecule type" value="Genomic_DNA"/>
</dbReference>
<accession>A0A5B8C3J8</accession>
<name>A0A5B8C3J8_9MICO</name>
<sequence>MKRRGILNDALAGAIARLGHTDLVVVGDCGLPRPPGVPVVDLAVTFGVPTFAQVVDLLADELVVEQATMASETREANPAALRLVTEHFGDPRRVRHEDLKALSGTARLFVRTGEASPYANVVLRCGVPF</sequence>